<accession>A0ABM4C6Q8</accession>
<dbReference type="GeneID" id="101239549"/>
<dbReference type="PRINTS" id="PR00267">
    <property type="entry name" value="INTFRNREGFCT"/>
</dbReference>
<feature type="domain" description="IRF tryptophan pentad repeat" evidence="6">
    <location>
        <begin position="11"/>
        <end position="118"/>
    </location>
</feature>
<dbReference type="PROSITE" id="PS51507">
    <property type="entry name" value="IRF_2"/>
    <property type="match status" value="1"/>
</dbReference>
<evidence type="ECO:0000256" key="5">
    <source>
        <dbReference type="ARBA" id="ARBA00023242"/>
    </source>
</evidence>
<dbReference type="SUPFAM" id="SSF46785">
    <property type="entry name" value="Winged helix' DNA-binding domain"/>
    <property type="match status" value="1"/>
</dbReference>
<evidence type="ECO:0000313" key="8">
    <source>
        <dbReference type="RefSeq" id="XP_065657285.1"/>
    </source>
</evidence>
<name>A0ABM4C6Q8_HYDVU</name>
<evidence type="ECO:0000256" key="4">
    <source>
        <dbReference type="ARBA" id="ARBA00023163"/>
    </source>
</evidence>
<dbReference type="PANTHER" id="PTHR11949">
    <property type="entry name" value="INTERFERON REGULATORY FACTOR"/>
    <property type="match status" value="1"/>
</dbReference>
<organism evidence="7 8">
    <name type="scientific">Hydra vulgaris</name>
    <name type="common">Hydra</name>
    <name type="synonym">Hydra attenuata</name>
    <dbReference type="NCBI Taxonomy" id="6087"/>
    <lineage>
        <taxon>Eukaryota</taxon>
        <taxon>Metazoa</taxon>
        <taxon>Cnidaria</taxon>
        <taxon>Hydrozoa</taxon>
        <taxon>Hydroidolina</taxon>
        <taxon>Anthoathecata</taxon>
        <taxon>Aplanulata</taxon>
        <taxon>Hydridae</taxon>
        <taxon>Hydra</taxon>
    </lineage>
</organism>
<dbReference type="InterPro" id="IPR036388">
    <property type="entry name" value="WH-like_DNA-bd_sf"/>
</dbReference>
<proteinExistence type="predicted"/>
<evidence type="ECO:0000256" key="3">
    <source>
        <dbReference type="ARBA" id="ARBA00023125"/>
    </source>
</evidence>
<gene>
    <name evidence="8" type="primary">LOC101239549</name>
</gene>
<dbReference type="PANTHER" id="PTHR11949:SF17">
    <property type="entry name" value="IRF TRYPTOPHAN PENTAD REPEAT DOMAIN-CONTAINING PROTEIN"/>
    <property type="match status" value="1"/>
</dbReference>
<evidence type="ECO:0000259" key="6">
    <source>
        <dbReference type="PROSITE" id="PS51507"/>
    </source>
</evidence>
<dbReference type="Gene3D" id="1.10.10.10">
    <property type="entry name" value="Winged helix-like DNA-binding domain superfamily/Winged helix DNA-binding domain"/>
    <property type="match status" value="1"/>
</dbReference>
<dbReference type="CDD" id="cd00103">
    <property type="entry name" value="IRF"/>
    <property type="match status" value="1"/>
</dbReference>
<keyword evidence="3" id="KW-0238">DNA-binding</keyword>
<dbReference type="PROSITE" id="PS00601">
    <property type="entry name" value="IRF_1"/>
    <property type="match status" value="1"/>
</dbReference>
<dbReference type="InterPro" id="IPR001346">
    <property type="entry name" value="Interferon_reg_fact_DNA-bd_dom"/>
</dbReference>
<keyword evidence="5" id="KW-0539">Nucleus</keyword>
<dbReference type="InterPro" id="IPR036390">
    <property type="entry name" value="WH_DNA-bd_sf"/>
</dbReference>
<sequence>MSGNSSPNLFRQSLPEWLKEQIDSGKHKGVYWIDEKAKIFHVPWKHASRNGWEDDDVSLFKAWAIYTNRYKEGVDIPKPALWKTNFRCAINSHNSITFLADQGQRKGDSAHRIMKLIDNPKKINKRLYCNNSRSESESPKKQVRLTYPHGKTESKQLITSSVCEDCFSLKKRVQFGLNALDFSSEEHPYAMLRTKYQEIIESQHHVCKDNDSVQLTDMLYQIELYESKKENKFRQPNIQDLFYIVKALQPTEDSNNELSGNVKSEIENLSDDSTYESMNNIESVLTEIEVVTNEDELEIVVKKDDNKYGIKTFKIEDTSNDEVEEDVILPRNM</sequence>
<keyword evidence="4" id="KW-0804">Transcription</keyword>
<evidence type="ECO:0000256" key="2">
    <source>
        <dbReference type="ARBA" id="ARBA00023015"/>
    </source>
</evidence>
<dbReference type="SMART" id="SM00348">
    <property type="entry name" value="IRF"/>
    <property type="match status" value="1"/>
</dbReference>
<dbReference type="InterPro" id="IPR019817">
    <property type="entry name" value="Interferon_reg_fac_CS"/>
</dbReference>
<comment type="subcellular location">
    <subcellularLocation>
        <location evidence="1">Nucleus</location>
    </subcellularLocation>
</comment>
<dbReference type="RefSeq" id="XP_065657285.1">
    <property type="nucleotide sequence ID" value="XM_065801213.1"/>
</dbReference>
<keyword evidence="7" id="KW-1185">Reference proteome</keyword>
<protein>
    <submittedName>
        <fullName evidence="8">Interferon regulatory factor 2</fullName>
    </submittedName>
</protein>
<reference evidence="8" key="1">
    <citation type="submission" date="2025-08" db="UniProtKB">
        <authorList>
            <consortium name="RefSeq"/>
        </authorList>
    </citation>
    <scope>IDENTIFICATION</scope>
</reference>
<keyword evidence="2" id="KW-0805">Transcription regulation</keyword>
<evidence type="ECO:0000256" key="1">
    <source>
        <dbReference type="ARBA" id="ARBA00004123"/>
    </source>
</evidence>
<dbReference type="Proteomes" id="UP001652625">
    <property type="component" value="Chromosome 07"/>
</dbReference>
<dbReference type="Pfam" id="PF00605">
    <property type="entry name" value="IRF"/>
    <property type="match status" value="1"/>
</dbReference>
<evidence type="ECO:0000313" key="7">
    <source>
        <dbReference type="Proteomes" id="UP001652625"/>
    </source>
</evidence>